<evidence type="ECO:0000256" key="1">
    <source>
        <dbReference type="SAM" id="MobiDB-lite"/>
    </source>
</evidence>
<dbReference type="EMBL" id="GL733238">
    <property type="protein sequence ID" value="EFX63054.1"/>
    <property type="molecule type" value="Genomic_DNA"/>
</dbReference>
<dbReference type="HOGENOM" id="CLU_963990_0_0_1"/>
<protein>
    <submittedName>
        <fullName evidence="2">Uncharacterized protein</fullName>
    </submittedName>
</protein>
<sequence>MIRSSAVEIEDAQLSDKDSFREANHLSEEEDEMNQAIENFHVGGKTINDLSFEASEDSDDAVKLTRPKKSDSEPKNKQTNKSSGASVTDENNSETFTNSVSGPNSKPNSADSDEILLSVLRKRSMQPQSDLRNFGNDVYSTDEENNEMLDLPITTKATIHRSVGNENERDTIDKKSKGNKRKTTIFVSPKKKKNASGMIIKPKLPFTNEVLLKEWSDGNACFSLLSEDVDGCNNDETIVKNRKVFLKKNVPGKIEKSLTRELASNSTTSKQADLAKILCPKELRQYDKT</sequence>
<feature type="region of interest" description="Disordered" evidence="1">
    <location>
        <begin position="54"/>
        <end position="111"/>
    </location>
</feature>
<dbReference type="KEGG" id="dpx:DAPPUDRAFT_269151"/>
<feature type="compositionally biased region" description="Basic and acidic residues" evidence="1">
    <location>
        <begin position="60"/>
        <end position="76"/>
    </location>
</feature>
<proteinExistence type="predicted"/>
<feature type="compositionally biased region" description="Basic and acidic residues" evidence="1">
    <location>
        <begin position="14"/>
        <end position="27"/>
    </location>
</feature>
<accession>E9HYX8</accession>
<evidence type="ECO:0000313" key="3">
    <source>
        <dbReference type="Proteomes" id="UP000000305"/>
    </source>
</evidence>
<name>E9HYX8_DAPPU</name>
<dbReference type="InParanoid" id="E9HYX8"/>
<evidence type="ECO:0000313" key="2">
    <source>
        <dbReference type="EMBL" id="EFX63054.1"/>
    </source>
</evidence>
<keyword evidence="3" id="KW-1185">Reference proteome</keyword>
<feature type="region of interest" description="Disordered" evidence="1">
    <location>
        <begin position="1"/>
        <end position="30"/>
    </location>
</feature>
<reference evidence="2 3" key="1">
    <citation type="journal article" date="2011" name="Science">
        <title>The ecoresponsive genome of Daphnia pulex.</title>
        <authorList>
            <person name="Colbourne J.K."/>
            <person name="Pfrender M.E."/>
            <person name="Gilbert D."/>
            <person name="Thomas W.K."/>
            <person name="Tucker A."/>
            <person name="Oakley T.H."/>
            <person name="Tokishita S."/>
            <person name="Aerts A."/>
            <person name="Arnold G.J."/>
            <person name="Basu M.K."/>
            <person name="Bauer D.J."/>
            <person name="Caceres C.E."/>
            <person name="Carmel L."/>
            <person name="Casola C."/>
            <person name="Choi J.H."/>
            <person name="Detter J.C."/>
            <person name="Dong Q."/>
            <person name="Dusheyko S."/>
            <person name="Eads B.D."/>
            <person name="Frohlich T."/>
            <person name="Geiler-Samerotte K.A."/>
            <person name="Gerlach D."/>
            <person name="Hatcher P."/>
            <person name="Jogdeo S."/>
            <person name="Krijgsveld J."/>
            <person name="Kriventseva E.V."/>
            <person name="Kultz D."/>
            <person name="Laforsch C."/>
            <person name="Lindquist E."/>
            <person name="Lopez J."/>
            <person name="Manak J.R."/>
            <person name="Muller J."/>
            <person name="Pangilinan J."/>
            <person name="Patwardhan R.P."/>
            <person name="Pitluck S."/>
            <person name="Pritham E.J."/>
            <person name="Rechtsteiner A."/>
            <person name="Rho M."/>
            <person name="Rogozin I.B."/>
            <person name="Sakarya O."/>
            <person name="Salamov A."/>
            <person name="Schaack S."/>
            <person name="Shapiro H."/>
            <person name="Shiga Y."/>
            <person name="Skalitzky C."/>
            <person name="Smith Z."/>
            <person name="Souvorov A."/>
            <person name="Sung W."/>
            <person name="Tang Z."/>
            <person name="Tsuchiya D."/>
            <person name="Tu H."/>
            <person name="Vos H."/>
            <person name="Wang M."/>
            <person name="Wolf Y.I."/>
            <person name="Yamagata H."/>
            <person name="Yamada T."/>
            <person name="Ye Y."/>
            <person name="Shaw J.R."/>
            <person name="Andrews J."/>
            <person name="Crease T.J."/>
            <person name="Tang H."/>
            <person name="Lucas S.M."/>
            <person name="Robertson H.M."/>
            <person name="Bork P."/>
            <person name="Koonin E.V."/>
            <person name="Zdobnov E.M."/>
            <person name="Grigoriev I.V."/>
            <person name="Lynch M."/>
            <person name="Boore J.L."/>
        </authorList>
    </citation>
    <scope>NUCLEOTIDE SEQUENCE [LARGE SCALE GENOMIC DNA]</scope>
</reference>
<gene>
    <name evidence="2" type="ORF">DAPPUDRAFT_269151</name>
</gene>
<dbReference type="AlphaFoldDB" id="E9HYX8"/>
<organism evidence="2 3">
    <name type="scientific">Daphnia pulex</name>
    <name type="common">Water flea</name>
    <dbReference type="NCBI Taxonomy" id="6669"/>
    <lineage>
        <taxon>Eukaryota</taxon>
        <taxon>Metazoa</taxon>
        <taxon>Ecdysozoa</taxon>
        <taxon>Arthropoda</taxon>
        <taxon>Crustacea</taxon>
        <taxon>Branchiopoda</taxon>
        <taxon>Diplostraca</taxon>
        <taxon>Cladocera</taxon>
        <taxon>Anomopoda</taxon>
        <taxon>Daphniidae</taxon>
        <taxon>Daphnia</taxon>
    </lineage>
</organism>
<dbReference type="Proteomes" id="UP000000305">
    <property type="component" value="Unassembled WGS sequence"/>
</dbReference>
<feature type="compositionally biased region" description="Polar residues" evidence="1">
    <location>
        <begin position="77"/>
        <end position="110"/>
    </location>
</feature>